<accession>A0A3E0HBT7</accession>
<dbReference type="RefSeq" id="WP_246015762.1">
    <property type="nucleotide sequence ID" value="NZ_CP144375.1"/>
</dbReference>
<evidence type="ECO:0000256" key="6">
    <source>
        <dbReference type="PROSITE-ProRule" id="PRU01373"/>
    </source>
</evidence>
<sequence length="201" mass="20593">MRVNKIVLALAVGAATLATACSTGVNLASNASPASTSASATSTTKTTTVAPTTTTTPPPTTTTTTPPPPPPTTTTKPPLTGNAPGTPCRATMAACVDKSTGQAWLIYNGKVTYGPVPMMPGKASEPTPTGFFHVQWKDKHHKSSEFNNAPMENSVFFADGGIAFHEGSLSRPSAGCVHLSMAASAEFYSQLDVGDPVEVVA</sequence>
<keyword evidence="8" id="KW-0732">Signal</keyword>
<evidence type="ECO:0000256" key="7">
    <source>
        <dbReference type="SAM" id="MobiDB-lite"/>
    </source>
</evidence>
<gene>
    <name evidence="10" type="ORF">BCF44_111210</name>
</gene>
<dbReference type="UniPathway" id="UPA00219"/>
<comment type="pathway">
    <text evidence="1 6">Cell wall biogenesis; peptidoglycan biosynthesis.</text>
</comment>
<feature type="region of interest" description="Disordered" evidence="7">
    <location>
        <begin position="28"/>
        <end position="85"/>
    </location>
</feature>
<dbReference type="AlphaFoldDB" id="A0A3E0HBT7"/>
<feature type="compositionally biased region" description="Low complexity" evidence="7">
    <location>
        <begin position="31"/>
        <end position="55"/>
    </location>
</feature>
<comment type="caution">
    <text evidence="10">The sequence shown here is derived from an EMBL/GenBank/DDBJ whole genome shotgun (WGS) entry which is preliminary data.</text>
</comment>
<keyword evidence="5 6" id="KW-0961">Cell wall biogenesis/degradation</keyword>
<reference evidence="10 11" key="1">
    <citation type="submission" date="2018-08" db="EMBL/GenBank/DDBJ databases">
        <title>Genomic Encyclopedia of Archaeal and Bacterial Type Strains, Phase II (KMG-II): from individual species to whole genera.</title>
        <authorList>
            <person name="Goeker M."/>
        </authorList>
    </citation>
    <scope>NUCLEOTIDE SEQUENCE [LARGE SCALE GENOMIC DNA]</scope>
    <source>
        <strain evidence="10 11">DSM 45791</strain>
    </source>
</reference>
<evidence type="ECO:0000256" key="3">
    <source>
        <dbReference type="ARBA" id="ARBA00022960"/>
    </source>
</evidence>
<evidence type="ECO:0000256" key="5">
    <source>
        <dbReference type="ARBA" id="ARBA00023316"/>
    </source>
</evidence>
<dbReference type="GO" id="GO:0008360">
    <property type="term" value="P:regulation of cell shape"/>
    <property type="evidence" value="ECO:0007669"/>
    <property type="project" value="UniProtKB-UniRule"/>
</dbReference>
<dbReference type="GO" id="GO:0018104">
    <property type="term" value="P:peptidoglycan-protein cross-linking"/>
    <property type="evidence" value="ECO:0007669"/>
    <property type="project" value="TreeGrafter"/>
</dbReference>
<dbReference type="GO" id="GO:0016740">
    <property type="term" value="F:transferase activity"/>
    <property type="evidence" value="ECO:0007669"/>
    <property type="project" value="UniProtKB-KW"/>
</dbReference>
<dbReference type="Pfam" id="PF03734">
    <property type="entry name" value="YkuD"/>
    <property type="match status" value="1"/>
</dbReference>
<dbReference type="GO" id="GO:0071972">
    <property type="term" value="F:peptidoglycan L,D-transpeptidase activity"/>
    <property type="evidence" value="ECO:0007669"/>
    <property type="project" value="TreeGrafter"/>
</dbReference>
<proteinExistence type="predicted"/>
<evidence type="ECO:0000256" key="4">
    <source>
        <dbReference type="ARBA" id="ARBA00022984"/>
    </source>
</evidence>
<feature type="signal peptide" evidence="8">
    <location>
        <begin position="1"/>
        <end position="20"/>
    </location>
</feature>
<dbReference type="CDD" id="cd16913">
    <property type="entry name" value="YkuD_like"/>
    <property type="match status" value="1"/>
</dbReference>
<dbReference type="Gene3D" id="2.40.440.10">
    <property type="entry name" value="L,D-transpeptidase catalytic domain-like"/>
    <property type="match status" value="1"/>
</dbReference>
<protein>
    <submittedName>
        <fullName evidence="10">L,D-transpeptidase-like protein</fullName>
    </submittedName>
</protein>
<name>A0A3E0HBT7_9PSEU</name>
<dbReference type="InterPro" id="IPR050979">
    <property type="entry name" value="LD-transpeptidase"/>
</dbReference>
<feature type="compositionally biased region" description="Pro residues" evidence="7">
    <location>
        <begin position="56"/>
        <end position="72"/>
    </location>
</feature>
<dbReference type="Proteomes" id="UP000256269">
    <property type="component" value="Unassembled WGS sequence"/>
</dbReference>
<evidence type="ECO:0000256" key="8">
    <source>
        <dbReference type="SAM" id="SignalP"/>
    </source>
</evidence>
<evidence type="ECO:0000256" key="2">
    <source>
        <dbReference type="ARBA" id="ARBA00022679"/>
    </source>
</evidence>
<dbReference type="GO" id="GO:0071555">
    <property type="term" value="P:cell wall organization"/>
    <property type="evidence" value="ECO:0007669"/>
    <property type="project" value="UniProtKB-UniRule"/>
</dbReference>
<evidence type="ECO:0000313" key="11">
    <source>
        <dbReference type="Proteomes" id="UP000256269"/>
    </source>
</evidence>
<evidence type="ECO:0000313" key="10">
    <source>
        <dbReference type="EMBL" id="REH41906.1"/>
    </source>
</evidence>
<dbReference type="SUPFAM" id="SSF141523">
    <property type="entry name" value="L,D-transpeptidase catalytic domain-like"/>
    <property type="match status" value="1"/>
</dbReference>
<feature type="active site" description="Nucleophile" evidence="6">
    <location>
        <position position="176"/>
    </location>
</feature>
<keyword evidence="2" id="KW-0808">Transferase</keyword>
<dbReference type="PROSITE" id="PS52029">
    <property type="entry name" value="LD_TPASE"/>
    <property type="match status" value="1"/>
</dbReference>
<dbReference type="GO" id="GO:0005576">
    <property type="term" value="C:extracellular region"/>
    <property type="evidence" value="ECO:0007669"/>
    <property type="project" value="TreeGrafter"/>
</dbReference>
<feature type="active site" description="Proton donor/acceptor" evidence="6">
    <location>
        <position position="165"/>
    </location>
</feature>
<evidence type="ECO:0000259" key="9">
    <source>
        <dbReference type="PROSITE" id="PS52029"/>
    </source>
</evidence>
<dbReference type="PANTHER" id="PTHR30582:SF33">
    <property type="entry name" value="EXPORTED PROTEIN"/>
    <property type="match status" value="1"/>
</dbReference>
<keyword evidence="4 6" id="KW-0573">Peptidoglycan synthesis</keyword>
<evidence type="ECO:0000256" key="1">
    <source>
        <dbReference type="ARBA" id="ARBA00004752"/>
    </source>
</evidence>
<dbReference type="PANTHER" id="PTHR30582">
    <property type="entry name" value="L,D-TRANSPEPTIDASE"/>
    <property type="match status" value="1"/>
</dbReference>
<keyword evidence="11" id="KW-1185">Reference proteome</keyword>
<dbReference type="EMBL" id="QUNO01000011">
    <property type="protein sequence ID" value="REH41906.1"/>
    <property type="molecule type" value="Genomic_DNA"/>
</dbReference>
<dbReference type="InterPro" id="IPR005490">
    <property type="entry name" value="LD_TPept_cat_dom"/>
</dbReference>
<keyword evidence="3 6" id="KW-0133">Cell shape</keyword>
<dbReference type="PROSITE" id="PS51257">
    <property type="entry name" value="PROKAR_LIPOPROTEIN"/>
    <property type="match status" value="1"/>
</dbReference>
<dbReference type="InterPro" id="IPR038063">
    <property type="entry name" value="Transpep_catalytic_dom"/>
</dbReference>
<feature type="domain" description="L,D-TPase catalytic" evidence="9">
    <location>
        <begin position="92"/>
        <end position="200"/>
    </location>
</feature>
<feature type="chain" id="PRO_5017623824" evidence="8">
    <location>
        <begin position="21"/>
        <end position="201"/>
    </location>
</feature>
<organism evidence="10 11">
    <name type="scientific">Kutzneria buriramensis</name>
    <dbReference type="NCBI Taxonomy" id="1045776"/>
    <lineage>
        <taxon>Bacteria</taxon>
        <taxon>Bacillati</taxon>
        <taxon>Actinomycetota</taxon>
        <taxon>Actinomycetes</taxon>
        <taxon>Pseudonocardiales</taxon>
        <taxon>Pseudonocardiaceae</taxon>
        <taxon>Kutzneria</taxon>
    </lineage>
</organism>